<dbReference type="GO" id="GO:0016491">
    <property type="term" value="F:oxidoreductase activity"/>
    <property type="evidence" value="ECO:0007669"/>
    <property type="project" value="UniProtKB-KW"/>
</dbReference>
<keyword evidence="2" id="KW-0560">Oxidoreductase</keyword>
<dbReference type="InterPro" id="IPR036291">
    <property type="entry name" value="NAD(P)-bd_dom_sf"/>
</dbReference>
<keyword evidence="6" id="KW-1185">Reference proteome</keyword>
<evidence type="ECO:0000313" key="6">
    <source>
        <dbReference type="Proteomes" id="UP000250266"/>
    </source>
</evidence>
<accession>A0A8E2JA89</accession>
<dbReference type="InterPro" id="IPR051687">
    <property type="entry name" value="Peroxisomal_Beta-Oxidation"/>
</dbReference>
<gene>
    <name evidence="5" type="ORF">K432DRAFT_446961</name>
</gene>
<proteinExistence type="inferred from homology"/>
<dbReference type="PANTHER" id="PTHR45024:SF2">
    <property type="entry name" value="SCP2 DOMAIN-CONTAINING PROTEIN"/>
    <property type="match status" value="1"/>
</dbReference>
<dbReference type="AlphaFoldDB" id="A0A8E2JA89"/>
<reference evidence="5 6" key="1">
    <citation type="journal article" date="2016" name="Nat. Commun.">
        <title>Ectomycorrhizal ecology is imprinted in the genome of the dominant symbiotic fungus Cenococcum geophilum.</title>
        <authorList>
            <consortium name="DOE Joint Genome Institute"/>
            <person name="Peter M."/>
            <person name="Kohler A."/>
            <person name="Ohm R.A."/>
            <person name="Kuo A."/>
            <person name="Krutzmann J."/>
            <person name="Morin E."/>
            <person name="Arend M."/>
            <person name="Barry K.W."/>
            <person name="Binder M."/>
            <person name="Choi C."/>
            <person name="Clum A."/>
            <person name="Copeland A."/>
            <person name="Grisel N."/>
            <person name="Haridas S."/>
            <person name="Kipfer T."/>
            <person name="LaButti K."/>
            <person name="Lindquist E."/>
            <person name="Lipzen A."/>
            <person name="Maire R."/>
            <person name="Meier B."/>
            <person name="Mihaltcheva S."/>
            <person name="Molinier V."/>
            <person name="Murat C."/>
            <person name="Poggeler S."/>
            <person name="Quandt C.A."/>
            <person name="Sperisen C."/>
            <person name="Tritt A."/>
            <person name="Tisserant E."/>
            <person name="Crous P.W."/>
            <person name="Henrissat B."/>
            <person name="Nehls U."/>
            <person name="Egli S."/>
            <person name="Spatafora J.W."/>
            <person name="Grigoriev I.V."/>
            <person name="Martin F.M."/>
        </authorList>
    </citation>
    <scope>NUCLEOTIDE SEQUENCE [LARGE SCALE GENOMIC DNA]</scope>
    <source>
        <strain evidence="5 6">CBS 459.81</strain>
    </source>
</reference>
<evidence type="ECO:0000256" key="1">
    <source>
        <dbReference type="ARBA" id="ARBA00006484"/>
    </source>
</evidence>
<dbReference type="InterPro" id="IPR002347">
    <property type="entry name" value="SDR_fam"/>
</dbReference>
<comment type="similarity">
    <text evidence="1 3">Belongs to the short-chain dehydrogenases/reductases (SDR) family.</text>
</comment>
<dbReference type="PANTHER" id="PTHR45024">
    <property type="entry name" value="DEHYDROGENASES, SHORT CHAIN"/>
    <property type="match status" value="1"/>
</dbReference>
<dbReference type="PRINTS" id="PR00080">
    <property type="entry name" value="SDRFAMILY"/>
</dbReference>
<name>A0A8E2JA89_9PEZI</name>
<dbReference type="Proteomes" id="UP000250266">
    <property type="component" value="Unassembled WGS sequence"/>
</dbReference>
<dbReference type="PRINTS" id="PR00081">
    <property type="entry name" value="GDHRDH"/>
</dbReference>
<dbReference type="SUPFAM" id="SSF51735">
    <property type="entry name" value="NAD(P)-binding Rossmann-fold domains"/>
    <property type="match status" value="1"/>
</dbReference>
<dbReference type="Pfam" id="PF00106">
    <property type="entry name" value="adh_short"/>
    <property type="match status" value="1"/>
</dbReference>
<dbReference type="EMBL" id="KV745374">
    <property type="protein sequence ID" value="OCK75032.1"/>
    <property type="molecule type" value="Genomic_DNA"/>
</dbReference>
<protein>
    <submittedName>
        <fullName evidence="5">NAD(P)-binding protein</fullName>
    </submittedName>
</protein>
<dbReference type="InterPro" id="IPR057326">
    <property type="entry name" value="KR_dom"/>
</dbReference>
<evidence type="ECO:0000313" key="5">
    <source>
        <dbReference type="EMBL" id="OCK75032.1"/>
    </source>
</evidence>
<dbReference type="OrthoDB" id="3592703at2759"/>
<dbReference type="SMART" id="SM00822">
    <property type="entry name" value="PKS_KR"/>
    <property type="match status" value="1"/>
</dbReference>
<evidence type="ECO:0000259" key="4">
    <source>
        <dbReference type="SMART" id="SM00822"/>
    </source>
</evidence>
<evidence type="ECO:0000256" key="2">
    <source>
        <dbReference type="ARBA" id="ARBA00023002"/>
    </source>
</evidence>
<feature type="domain" description="Ketoreductase" evidence="4">
    <location>
        <begin position="16"/>
        <end position="200"/>
    </location>
</feature>
<organism evidence="5 6">
    <name type="scientific">Lepidopterella palustris CBS 459.81</name>
    <dbReference type="NCBI Taxonomy" id="1314670"/>
    <lineage>
        <taxon>Eukaryota</taxon>
        <taxon>Fungi</taxon>
        <taxon>Dikarya</taxon>
        <taxon>Ascomycota</taxon>
        <taxon>Pezizomycotina</taxon>
        <taxon>Dothideomycetes</taxon>
        <taxon>Pleosporomycetidae</taxon>
        <taxon>Mytilinidiales</taxon>
        <taxon>Argynnaceae</taxon>
        <taxon>Lepidopterella</taxon>
    </lineage>
</organism>
<sequence length="308" mass="32545">MPPVFSFAPPGSFVNRTVLVTGAAGTIGKPLCLAFASAGANVIVNDLGGSYDGTGSSTSPAHAVVAEIQQNGGSAIASTHSVTDAEAIISIAISTFGRLDIIINNAGITHYGLLETQTPATFRQVFETNALAPMALLHHAWPLFQAQSYGRVVNFSSDAVFGMPNSSPYVLSRGAMLGVTRSLALEGAPHNIRVNAIGPTSYSRMMEPMMQDLPPQHREATKASYSGESNVPLILALAHESCEVSGQIFSSGGNGIGRLVLGTVKQIGGIMSMEDAQRRLPELLERGREWVEPMSIQEFADFRARGSD</sequence>
<dbReference type="Gene3D" id="3.40.50.720">
    <property type="entry name" value="NAD(P)-binding Rossmann-like Domain"/>
    <property type="match status" value="1"/>
</dbReference>
<evidence type="ECO:0000256" key="3">
    <source>
        <dbReference type="RuleBase" id="RU000363"/>
    </source>
</evidence>